<evidence type="ECO:0000256" key="2">
    <source>
        <dbReference type="ARBA" id="ARBA00022670"/>
    </source>
</evidence>
<dbReference type="EMBL" id="JAAGOX010000033">
    <property type="protein sequence ID" value="NDW46689.1"/>
    <property type="molecule type" value="Genomic_DNA"/>
</dbReference>
<reference evidence="6" key="1">
    <citation type="submission" date="2020-02" db="EMBL/GenBank/DDBJ databases">
        <title>Delineation of the pyrene-degrading pathway in Roseobacter clade bacteria by genomic analysis.</title>
        <authorList>
            <person name="Zhou H."/>
            <person name="Wang H."/>
        </authorList>
    </citation>
    <scope>NUCLEOTIDE SEQUENCE</scope>
    <source>
        <strain evidence="6">PrR005</strain>
    </source>
</reference>
<feature type="domain" description="PDZ" evidence="5">
    <location>
        <begin position="249"/>
        <end position="339"/>
    </location>
</feature>
<dbReference type="PRINTS" id="PR00834">
    <property type="entry name" value="PROTEASES2C"/>
</dbReference>
<comment type="similarity">
    <text evidence="1">Belongs to the peptidase S1C family.</text>
</comment>
<evidence type="ECO:0000259" key="5">
    <source>
        <dbReference type="SMART" id="SM00228"/>
    </source>
</evidence>
<dbReference type="SUPFAM" id="SSF50156">
    <property type="entry name" value="PDZ domain-like"/>
    <property type="match status" value="1"/>
</dbReference>
<dbReference type="RefSeq" id="WP_164131717.1">
    <property type="nucleotide sequence ID" value="NZ_JAAGOX010000033.1"/>
</dbReference>
<gene>
    <name evidence="6" type="ORF">G0P99_17185</name>
</gene>
<dbReference type="InterPro" id="IPR009003">
    <property type="entry name" value="Peptidase_S1_PA"/>
</dbReference>
<dbReference type="CDD" id="cd06779">
    <property type="entry name" value="cpPDZ_Deg_HtrA-like"/>
    <property type="match status" value="1"/>
</dbReference>
<dbReference type="SMART" id="SM00228">
    <property type="entry name" value="PDZ"/>
    <property type="match status" value="1"/>
</dbReference>
<evidence type="ECO:0000313" key="6">
    <source>
        <dbReference type="EMBL" id="NDW46689.1"/>
    </source>
</evidence>
<dbReference type="InterPro" id="IPR043504">
    <property type="entry name" value="Peptidase_S1_PA_chymotrypsin"/>
</dbReference>
<name>A0A6B2NW84_9RHOB</name>
<dbReference type="Gene3D" id="2.40.10.10">
    <property type="entry name" value="Trypsin-like serine proteases"/>
    <property type="match status" value="2"/>
</dbReference>
<organism evidence="6">
    <name type="scientific">Ruegeria sp. PrR005</name>
    <dbReference type="NCBI Taxonomy" id="2706882"/>
    <lineage>
        <taxon>Bacteria</taxon>
        <taxon>Pseudomonadati</taxon>
        <taxon>Pseudomonadota</taxon>
        <taxon>Alphaproteobacteria</taxon>
        <taxon>Rhodobacterales</taxon>
        <taxon>Roseobacteraceae</taxon>
        <taxon>Ruegeria</taxon>
    </lineage>
</organism>
<dbReference type="PANTHER" id="PTHR43343:SF3">
    <property type="entry name" value="PROTEASE DO-LIKE 8, CHLOROPLASTIC"/>
    <property type="match status" value="1"/>
</dbReference>
<evidence type="ECO:0000256" key="1">
    <source>
        <dbReference type="ARBA" id="ARBA00010541"/>
    </source>
</evidence>
<keyword evidence="4" id="KW-0732">Signal</keyword>
<dbReference type="InterPro" id="IPR001940">
    <property type="entry name" value="Peptidase_S1C"/>
</dbReference>
<dbReference type="Pfam" id="PF13365">
    <property type="entry name" value="Trypsin_2"/>
    <property type="match status" value="1"/>
</dbReference>
<evidence type="ECO:0000256" key="4">
    <source>
        <dbReference type="SAM" id="SignalP"/>
    </source>
</evidence>
<evidence type="ECO:0000256" key="3">
    <source>
        <dbReference type="ARBA" id="ARBA00022801"/>
    </source>
</evidence>
<dbReference type="InterPro" id="IPR051201">
    <property type="entry name" value="Chloro_Bact_Ser_Proteases"/>
</dbReference>
<dbReference type="AlphaFoldDB" id="A0A6B2NW84"/>
<proteinExistence type="inferred from homology"/>
<dbReference type="GO" id="GO:0006508">
    <property type="term" value="P:proteolysis"/>
    <property type="evidence" value="ECO:0007669"/>
    <property type="project" value="UniProtKB-KW"/>
</dbReference>
<feature type="chain" id="PRO_5025410234" evidence="4">
    <location>
        <begin position="19"/>
        <end position="364"/>
    </location>
</feature>
<feature type="signal peptide" evidence="4">
    <location>
        <begin position="1"/>
        <end position="18"/>
    </location>
</feature>
<dbReference type="SUPFAM" id="SSF50494">
    <property type="entry name" value="Trypsin-like serine proteases"/>
    <property type="match status" value="1"/>
</dbReference>
<keyword evidence="3" id="KW-0378">Hydrolase</keyword>
<dbReference type="GO" id="GO:0004252">
    <property type="term" value="F:serine-type endopeptidase activity"/>
    <property type="evidence" value="ECO:0007669"/>
    <property type="project" value="InterPro"/>
</dbReference>
<dbReference type="InterPro" id="IPR001478">
    <property type="entry name" value="PDZ"/>
</dbReference>
<dbReference type="PANTHER" id="PTHR43343">
    <property type="entry name" value="PEPTIDASE S12"/>
    <property type="match status" value="1"/>
</dbReference>
<comment type="caution">
    <text evidence="6">The sequence shown here is derived from an EMBL/GenBank/DDBJ whole genome shotgun (WGS) entry which is preliminary data.</text>
</comment>
<protein>
    <submittedName>
        <fullName evidence="6">Serine protease</fullName>
    </submittedName>
</protein>
<dbReference type="Gene3D" id="2.30.42.10">
    <property type="match status" value="1"/>
</dbReference>
<dbReference type="InterPro" id="IPR036034">
    <property type="entry name" value="PDZ_sf"/>
</dbReference>
<accession>A0A6B2NW84</accession>
<dbReference type="Pfam" id="PF13180">
    <property type="entry name" value="PDZ_2"/>
    <property type="match status" value="1"/>
</dbReference>
<keyword evidence="2 6" id="KW-0645">Protease</keyword>
<sequence>MLKFLKIFCASMIASALAFSVAAKEPECTFSATEVYERIADNIVKIISFSIDQHRVLERVRPGIGSGIEIEPGLILTNYHVVQGAKLIGASTNDWAFEAQFLGGDPVLDLALLRVPFYERNFVAPEFGAYNDLDVGQRAYVLGYPLGVGLTLSEGLVSGLDRQIPLNTLSWTTRYIQTDAAVSPGSSGGALLDDCGRIIGLVSMISSHPQAENMGYALPIDSIMPLVGEIEEKGYVSRPWHGLYGQMMTPLIATLLLTDPASVPEGFMVETVEPGSAAEKIGIKGGFLPVMWGFSEILIGGDVITHVNGQPIRSREDALKTVGALEVGDVISLTVWRDGVSLELQAELEERRNFESDLWVNGQR</sequence>